<gene>
    <name evidence="3" type="ORF">R50_2112</name>
</gene>
<keyword evidence="4" id="KW-1185">Reference proteome</keyword>
<protein>
    <recommendedName>
        <fullName evidence="5">DUF2508 domain-containing protein</fullName>
    </recommendedName>
</protein>
<feature type="coiled-coil region" evidence="1">
    <location>
        <begin position="12"/>
        <end position="39"/>
    </location>
</feature>
<dbReference type="Proteomes" id="UP000503399">
    <property type="component" value="Chromosome"/>
</dbReference>
<feature type="region of interest" description="Disordered" evidence="2">
    <location>
        <begin position="71"/>
        <end position="93"/>
    </location>
</feature>
<feature type="compositionally biased region" description="Low complexity" evidence="2">
    <location>
        <begin position="83"/>
        <end position="93"/>
    </location>
</feature>
<proteinExistence type="predicted"/>
<dbReference type="KEGG" id="hfv:R50_2112"/>
<evidence type="ECO:0000256" key="1">
    <source>
        <dbReference type="SAM" id="Coils"/>
    </source>
</evidence>
<organism evidence="3 4">
    <name type="scientific">Candidatus Hydrogenisulfobacillus filiaventi</name>
    <dbReference type="NCBI Taxonomy" id="2707344"/>
    <lineage>
        <taxon>Bacteria</taxon>
        <taxon>Bacillati</taxon>
        <taxon>Bacillota</taxon>
        <taxon>Clostridia</taxon>
        <taxon>Eubacteriales</taxon>
        <taxon>Clostridiales Family XVII. Incertae Sedis</taxon>
        <taxon>Candidatus Hydrogenisulfobacillus</taxon>
    </lineage>
</organism>
<accession>A0A6F8ZIA4</accession>
<sequence length="93" mass="10440">MAVRKIRESGDREGWQAAIQAAVREVREMEDAFNQAERETCDYQIYRLRAAEEHLALVLRQARRALGADPAVARLAPPPPRALPYASEPPADD</sequence>
<evidence type="ECO:0000313" key="4">
    <source>
        <dbReference type="Proteomes" id="UP000503399"/>
    </source>
</evidence>
<dbReference type="AlphaFoldDB" id="A0A6F8ZIA4"/>
<reference evidence="3 4" key="1">
    <citation type="submission" date="2020-02" db="EMBL/GenBank/DDBJ databases">
        <authorList>
            <person name="Hogendoorn C."/>
        </authorList>
    </citation>
    <scope>NUCLEOTIDE SEQUENCE [LARGE SCALE GENOMIC DNA]</scope>
    <source>
        <strain evidence="3">R501</strain>
    </source>
</reference>
<evidence type="ECO:0000256" key="2">
    <source>
        <dbReference type="SAM" id="MobiDB-lite"/>
    </source>
</evidence>
<evidence type="ECO:0000313" key="3">
    <source>
        <dbReference type="EMBL" id="CAB1129609.1"/>
    </source>
</evidence>
<name>A0A6F8ZIA4_9FIRM</name>
<dbReference type="EMBL" id="LR778114">
    <property type="protein sequence ID" value="CAB1129609.1"/>
    <property type="molecule type" value="Genomic_DNA"/>
</dbReference>
<keyword evidence="1" id="KW-0175">Coiled coil</keyword>
<evidence type="ECO:0008006" key="5">
    <source>
        <dbReference type="Google" id="ProtNLM"/>
    </source>
</evidence>